<keyword evidence="2" id="KW-1185">Reference proteome</keyword>
<protein>
    <submittedName>
        <fullName evidence="1">Uncharacterized protein</fullName>
    </submittedName>
</protein>
<accession>A0ABP9X9N1</accession>
<sequence length="63" mass="7353">MFLAFTWMMQHRAPDLSFEEAAGLALTLSLPFLRLNVIFDRLAEDEEFLRHHGYSPRIARCNS</sequence>
<evidence type="ECO:0000313" key="1">
    <source>
        <dbReference type="EMBL" id="GAA5532097.1"/>
    </source>
</evidence>
<comment type="caution">
    <text evidence="1">The sequence shown here is derived from an EMBL/GenBank/DDBJ whole genome shotgun (WGS) entry which is preliminary data.</text>
</comment>
<dbReference type="Proteomes" id="UP001404956">
    <property type="component" value="Unassembled WGS sequence"/>
</dbReference>
<gene>
    <name evidence="1" type="ORF">Dalu01_00475</name>
</gene>
<organism evidence="1 2">
    <name type="scientific">Deinococcus aluminii</name>
    <dbReference type="NCBI Taxonomy" id="1656885"/>
    <lineage>
        <taxon>Bacteria</taxon>
        <taxon>Thermotogati</taxon>
        <taxon>Deinococcota</taxon>
        <taxon>Deinococci</taxon>
        <taxon>Deinococcales</taxon>
        <taxon>Deinococcaceae</taxon>
        <taxon>Deinococcus</taxon>
    </lineage>
</organism>
<dbReference type="EMBL" id="BAABRV010000001">
    <property type="protein sequence ID" value="GAA5532097.1"/>
    <property type="molecule type" value="Genomic_DNA"/>
</dbReference>
<proteinExistence type="predicted"/>
<evidence type="ECO:0000313" key="2">
    <source>
        <dbReference type="Proteomes" id="UP001404956"/>
    </source>
</evidence>
<name>A0ABP9X9N1_9DEIO</name>
<reference evidence="1 2" key="1">
    <citation type="submission" date="2024-02" db="EMBL/GenBank/DDBJ databases">
        <title>Deinococcus aluminii NBRC 112889.</title>
        <authorList>
            <person name="Ichikawa N."/>
            <person name="Katano-Makiyama Y."/>
            <person name="Hidaka K."/>
        </authorList>
    </citation>
    <scope>NUCLEOTIDE SEQUENCE [LARGE SCALE GENOMIC DNA]</scope>
    <source>
        <strain evidence="1 2">NBRC 112889</strain>
    </source>
</reference>